<gene>
    <name evidence="2" type="ORF">EK21DRAFT_115174</name>
</gene>
<feature type="domain" description="DUF7730" evidence="1">
    <location>
        <begin position="7"/>
        <end position="130"/>
    </location>
</feature>
<dbReference type="OrthoDB" id="5413827at2759"/>
<keyword evidence="3" id="KW-1185">Reference proteome</keyword>
<proteinExistence type="predicted"/>
<dbReference type="Proteomes" id="UP000799777">
    <property type="component" value="Unassembled WGS sequence"/>
</dbReference>
<comment type="caution">
    <text evidence="2">The sequence shown here is derived from an EMBL/GenBank/DDBJ whole genome shotgun (WGS) entry which is preliminary data.</text>
</comment>
<sequence>MARYERLSPFFRIPAELRLNIYEYVIGSRIVHVRSKWTGICTPAGFSYACLEDTEPLLESRESKVLQHAVSFGQDYLSLGQTCRQIQNETACLPFKIYIWAFETAFTLDQWVSMKSNIPMQHKNAIRTVAVPTPGPYRSSERILLSLNEVLLIGNFSSTGESGPASVDTGRGIIKLTKDKASDTWLRSGERAQYAKDLFETA</sequence>
<dbReference type="EMBL" id="ML978232">
    <property type="protein sequence ID" value="KAF2027054.1"/>
    <property type="molecule type" value="Genomic_DNA"/>
</dbReference>
<evidence type="ECO:0000313" key="3">
    <source>
        <dbReference type="Proteomes" id="UP000799777"/>
    </source>
</evidence>
<organism evidence="2 3">
    <name type="scientific">Setomelanomma holmii</name>
    <dbReference type="NCBI Taxonomy" id="210430"/>
    <lineage>
        <taxon>Eukaryota</taxon>
        <taxon>Fungi</taxon>
        <taxon>Dikarya</taxon>
        <taxon>Ascomycota</taxon>
        <taxon>Pezizomycotina</taxon>
        <taxon>Dothideomycetes</taxon>
        <taxon>Pleosporomycetidae</taxon>
        <taxon>Pleosporales</taxon>
        <taxon>Pleosporineae</taxon>
        <taxon>Phaeosphaeriaceae</taxon>
        <taxon>Setomelanomma</taxon>
    </lineage>
</organism>
<dbReference type="PANTHER" id="PTHR38790:SF4">
    <property type="entry name" value="2EXR DOMAIN-CONTAINING PROTEIN"/>
    <property type="match status" value="1"/>
</dbReference>
<dbReference type="InterPro" id="IPR056632">
    <property type="entry name" value="DUF7730"/>
</dbReference>
<accession>A0A9P4H4F2</accession>
<dbReference type="AlphaFoldDB" id="A0A9P4H4F2"/>
<evidence type="ECO:0000259" key="1">
    <source>
        <dbReference type="Pfam" id="PF24864"/>
    </source>
</evidence>
<reference evidence="2" key="1">
    <citation type="journal article" date="2020" name="Stud. Mycol.">
        <title>101 Dothideomycetes genomes: a test case for predicting lifestyles and emergence of pathogens.</title>
        <authorList>
            <person name="Haridas S."/>
            <person name="Albert R."/>
            <person name="Binder M."/>
            <person name="Bloem J."/>
            <person name="Labutti K."/>
            <person name="Salamov A."/>
            <person name="Andreopoulos B."/>
            <person name="Baker S."/>
            <person name="Barry K."/>
            <person name="Bills G."/>
            <person name="Bluhm B."/>
            <person name="Cannon C."/>
            <person name="Castanera R."/>
            <person name="Culley D."/>
            <person name="Daum C."/>
            <person name="Ezra D."/>
            <person name="Gonzalez J."/>
            <person name="Henrissat B."/>
            <person name="Kuo A."/>
            <person name="Liang C."/>
            <person name="Lipzen A."/>
            <person name="Lutzoni F."/>
            <person name="Magnuson J."/>
            <person name="Mondo S."/>
            <person name="Nolan M."/>
            <person name="Ohm R."/>
            <person name="Pangilinan J."/>
            <person name="Park H.-J."/>
            <person name="Ramirez L."/>
            <person name="Alfaro M."/>
            <person name="Sun H."/>
            <person name="Tritt A."/>
            <person name="Yoshinaga Y."/>
            <person name="Zwiers L.-H."/>
            <person name="Turgeon B."/>
            <person name="Goodwin S."/>
            <person name="Spatafora J."/>
            <person name="Crous P."/>
            <person name="Grigoriev I."/>
        </authorList>
    </citation>
    <scope>NUCLEOTIDE SEQUENCE</scope>
    <source>
        <strain evidence="2">CBS 110217</strain>
    </source>
</reference>
<dbReference type="Pfam" id="PF24864">
    <property type="entry name" value="DUF7730"/>
    <property type="match status" value="1"/>
</dbReference>
<protein>
    <recommendedName>
        <fullName evidence="1">DUF7730 domain-containing protein</fullName>
    </recommendedName>
</protein>
<evidence type="ECO:0000313" key="2">
    <source>
        <dbReference type="EMBL" id="KAF2027054.1"/>
    </source>
</evidence>
<name>A0A9P4H4F2_9PLEO</name>
<dbReference type="PANTHER" id="PTHR38790">
    <property type="entry name" value="2EXR DOMAIN-CONTAINING PROTEIN-RELATED"/>
    <property type="match status" value="1"/>
</dbReference>